<comment type="caution">
    <text evidence="2">The sequence shown here is derived from an EMBL/GenBank/DDBJ whole genome shotgun (WGS) entry which is preliminary data.</text>
</comment>
<reference evidence="2" key="1">
    <citation type="journal article" date="2020" name="G3 (Bethesda)">
        <title>High-Quality Assemblies for Three Invasive Social Wasps from the &lt;i&gt;Vespula&lt;/i&gt; Genus.</title>
        <authorList>
            <person name="Harrop T.W.R."/>
            <person name="Guhlin J."/>
            <person name="McLaughlin G.M."/>
            <person name="Permina E."/>
            <person name="Stockwell P."/>
            <person name="Gilligan J."/>
            <person name="Le Lec M.F."/>
            <person name="Gruber M.A.M."/>
            <person name="Quinn O."/>
            <person name="Lovegrove M."/>
            <person name="Duncan E.J."/>
            <person name="Remnant E.J."/>
            <person name="Van Eeckhoven J."/>
            <person name="Graham B."/>
            <person name="Knapp R.A."/>
            <person name="Langford K.W."/>
            <person name="Kronenberg Z."/>
            <person name="Press M.O."/>
            <person name="Eacker S.M."/>
            <person name="Wilson-Rankin E.E."/>
            <person name="Purcell J."/>
            <person name="Lester P.J."/>
            <person name="Dearden P.K."/>
        </authorList>
    </citation>
    <scope>NUCLEOTIDE SEQUENCE</scope>
    <source>
        <strain evidence="2">Linc-1</strain>
    </source>
</reference>
<proteinExistence type="predicted"/>
<gene>
    <name evidence="2" type="ORF">HZH68_003820</name>
</gene>
<accession>A0A836XN47</accession>
<feature type="region of interest" description="Disordered" evidence="1">
    <location>
        <begin position="47"/>
        <end position="68"/>
    </location>
</feature>
<name>A0A836XN47_VESGE</name>
<evidence type="ECO:0000313" key="2">
    <source>
        <dbReference type="EMBL" id="KAF7409439.1"/>
    </source>
</evidence>
<dbReference type="AlphaFoldDB" id="A0A836XN47"/>
<dbReference type="Proteomes" id="UP000617340">
    <property type="component" value="Unassembled WGS sequence"/>
</dbReference>
<sequence length="68" mass="7391">MCWNGRSYEGGLTRKGRKEDWKRAAKVGHHVNCIPDCGLLKSTALQRLTPSSDGHQPQTGSNKPATTG</sequence>
<organism evidence="2 3">
    <name type="scientific">Vespula germanica</name>
    <name type="common">German yellow jacket</name>
    <name type="synonym">Paravespula germanica</name>
    <dbReference type="NCBI Taxonomy" id="30212"/>
    <lineage>
        <taxon>Eukaryota</taxon>
        <taxon>Metazoa</taxon>
        <taxon>Ecdysozoa</taxon>
        <taxon>Arthropoda</taxon>
        <taxon>Hexapoda</taxon>
        <taxon>Insecta</taxon>
        <taxon>Pterygota</taxon>
        <taxon>Neoptera</taxon>
        <taxon>Endopterygota</taxon>
        <taxon>Hymenoptera</taxon>
        <taxon>Apocrita</taxon>
        <taxon>Aculeata</taxon>
        <taxon>Vespoidea</taxon>
        <taxon>Vespidae</taxon>
        <taxon>Vespinae</taxon>
        <taxon>Vespula</taxon>
    </lineage>
</organism>
<evidence type="ECO:0000256" key="1">
    <source>
        <dbReference type="SAM" id="MobiDB-lite"/>
    </source>
</evidence>
<keyword evidence="3" id="KW-1185">Reference proteome</keyword>
<evidence type="ECO:0000313" key="3">
    <source>
        <dbReference type="Proteomes" id="UP000617340"/>
    </source>
</evidence>
<protein>
    <submittedName>
        <fullName evidence="2">Uncharacterized protein</fullName>
    </submittedName>
</protein>
<dbReference type="EMBL" id="JACSDZ010000003">
    <property type="protein sequence ID" value="KAF7409439.1"/>
    <property type="molecule type" value="Genomic_DNA"/>
</dbReference>